<dbReference type="InterPro" id="IPR015943">
    <property type="entry name" value="WD40/YVTN_repeat-like_dom_sf"/>
</dbReference>
<evidence type="ECO:0000256" key="4">
    <source>
        <dbReference type="SAM" id="Coils"/>
    </source>
</evidence>
<keyword evidence="1 3" id="KW-0853">WD repeat</keyword>
<feature type="region of interest" description="Disordered" evidence="5">
    <location>
        <begin position="344"/>
        <end position="364"/>
    </location>
</feature>
<feature type="repeat" description="WD" evidence="3">
    <location>
        <begin position="97"/>
        <end position="138"/>
    </location>
</feature>
<feature type="repeat" description="WD" evidence="3">
    <location>
        <begin position="916"/>
        <end position="957"/>
    </location>
</feature>
<dbReference type="Gene3D" id="2.130.10.10">
    <property type="entry name" value="YVTN repeat-like/Quinoprotein amine dehydrogenase"/>
    <property type="match status" value="2"/>
</dbReference>
<feature type="domain" description="Fibronectin type-III" evidence="6">
    <location>
        <begin position="1335"/>
        <end position="1423"/>
    </location>
</feature>
<keyword evidence="2" id="KW-0677">Repeat</keyword>
<dbReference type="PANTHER" id="PTHR22847:SF637">
    <property type="entry name" value="WD REPEAT DOMAIN 5B"/>
    <property type="match status" value="1"/>
</dbReference>
<feature type="repeat" description="WD" evidence="3">
    <location>
        <begin position="1000"/>
        <end position="1031"/>
    </location>
</feature>
<feature type="region of interest" description="Disordered" evidence="5">
    <location>
        <begin position="720"/>
        <end position="739"/>
    </location>
</feature>
<feature type="region of interest" description="Disordered" evidence="5">
    <location>
        <begin position="835"/>
        <end position="862"/>
    </location>
</feature>
<dbReference type="Proteomes" id="UP001230188">
    <property type="component" value="Unassembled WGS sequence"/>
</dbReference>
<gene>
    <name evidence="7" type="ORF">CTAYLR_000922</name>
</gene>
<dbReference type="EMBL" id="JAQMWT010000330">
    <property type="protein sequence ID" value="KAJ8604454.1"/>
    <property type="molecule type" value="Genomic_DNA"/>
</dbReference>
<dbReference type="GO" id="GO:1990234">
    <property type="term" value="C:transferase complex"/>
    <property type="evidence" value="ECO:0007669"/>
    <property type="project" value="UniProtKB-ARBA"/>
</dbReference>
<dbReference type="InterPro" id="IPR019775">
    <property type="entry name" value="WD40_repeat_CS"/>
</dbReference>
<evidence type="ECO:0000313" key="8">
    <source>
        <dbReference type="Proteomes" id="UP001230188"/>
    </source>
</evidence>
<evidence type="ECO:0000313" key="7">
    <source>
        <dbReference type="EMBL" id="KAJ8604454.1"/>
    </source>
</evidence>
<feature type="coiled-coil region" evidence="4">
    <location>
        <begin position="8"/>
        <end position="66"/>
    </location>
</feature>
<feature type="repeat" description="WD" evidence="3">
    <location>
        <begin position="958"/>
        <end position="999"/>
    </location>
</feature>
<keyword evidence="8" id="KW-1185">Reference proteome</keyword>
<dbReference type="Pfam" id="PF00400">
    <property type="entry name" value="WD40"/>
    <property type="match status" value="7"/>
</dbReference>
<organism evidence="7 8">
    <name type="scientific">Chrysophaeum taylorii</name>
    <dbReference type="NCBI Taxonomy" id="2483200"/>
    <lineage>
        <taxon>Eukaryota</taxon>
        <taxon>Sar</taxon>
        <taxon>Stramenopiles</taxon>
        <taxon>Ochrophyta</taxon>
        <taxon>Pelagophyceae</taxon>
        <taxon>Pelagomonadales</taxon>
        <taxon>Pelagomonadaceae</taxon>
        <taxon>Chrysophaeum</taxon>
    </lineage>
</organism>
<dbReference type="SUPFAM" id="SSF50978">
    <property type="entry name" value="WD40 repeat-like"/>
    <property type="match status" value="2"/>
</dbReference>
<evidence type="ECO:0000256" key="5">
    <source>
        <dbReference type="SAM" id="MobiDB-lite"/>
    </source>
</evidence>
<dbReference type="Pfam" id="PF00041">
    <property type="entry name" value="fn3"/>
    <property type="match status" value="2"/>
</dbReference>
<dbReference type="SUPFAM" id="SSF49265">
    <property type="entry name" value="Fibronectin type III"/>
    <property type="match status" value="3"/>
</dbReference>
<feature type="compositionally biased region" description="Polar residues" evidence="5">
    <location>
        <begin position="835"/>
        <end position="844"/>
    </location>
</feature>
<dbReference type="InterPro" id="IPR020472">
    <property type="entry name" value="WD40_PAC1"/>
</dbReference>
<sequence>MERLKYDALLHERLAQEAEVDLMQAEEKLSWDAYELSSRNRARLARRHEEAERENKEQLIAKVKADILQKEEGFTFHNGVLKEFMRWRDSPALSIYFEGHKGEVYAFKVSDAFDCVLSASADTTLRLWDLSTGKCIRGLEGHGKAVRDCDLSPGFSLVESKGLAVSGSSDKTVRIWDMRRGVVRKELRAHTAVVYASQFSPDGRHVCSASADRTVRLWHALQGYLVFVFEGHASPVVSAAFSSSGRYVVSASDYGERAIKLWTADVPETASVTPMAWRVQWTRSGLVKRMTLIKDPPKSLLNDPRFLDQSFKKDRIDPWRAISDGEDEVTPEERAAAAAAAAKVARRENNKVSNPQDEDDEEEEMVPIPDAPEAAGFSLSVVSLDRFGRETRAESYYDRIALRIVLCGVERIGQFFVAVYKKRRMHDSFSTESGARCGAFERSVPFGTRLTCGGAAAVTSDKRFSPTSHVAVRWTAPACGTGTVVVRATVMTAGERPDVARLSYTLREVSPPPQTTTAGVLDAERDNENNNMFGFKASVLHQIFIELVRNRHFAEAANMLDVGARLKVRGGDNKNEVNAAALFFRGRDKVMAEVKTYMANGISIVKDAKDLEPGKSISVVLHGRPFEAPPNEPLGEAPGDEWDDLTPLDPQTAKSELMLIARLRKARYACAEEVRTLPSNECTDDEQLPSSPVQPTSMIADGKFGGTLPHLRMPLPAAYPRSLLSPPRRSSDASPPKELLRAPPYYKALASWVPRFGARRDREALAQLQKFSAIAETEARRESTKRRTASVTLPGFEIIASDLAIPRQVRASAAAAGVGEVVPDSPTLRDVQALGETSNITPQSELLPDGSSEATTTTTTTTMGLRRRRNMSFPTLPGFAVKATSKIAKKQAKELQRARVTSGCLRTFWVATPSNGKAHHHTINQVAWSLDEMRIASCSTDKTVRLWTPQTGRLVQTLDGHDDAVLGVAFSEDGLRLVSCGMDNVILLWNVVSGDVVRKFRGHDDAVFRCVLLRNASAMLSCSSDKTLKSWFLTPNRPDAPPRCVAHDGGQTAAVVSWRAPPAYNEEITAYKIQYRVGLREPFAHETTVDGTTFKKKIENLLPGQHYQFRVCAVNRMGQGEWCAPSKQHLTRAGLPPQLAQPIVLRRRSTPTSVSMCWRASTATAQGTAIYEFHVEGEGMGMAFGEGPSRTVDWRDAATFALQVEPELEAQVAEEADVWRRTGPASRGKCSPVVDATNNNVLFLEKNSATARRSMHRRVRARKREKEKVAERARRQQAKRLAAMGHRCVLMAFEFSDLKPGYEWRFRVRAVSAVGEGPFSPPTYSVATPPAVPDRPSPPTGVAVSMTTIQVSWTTPRASGSAVERFELEDGDNKRASFGRRVSTTSIDELKPGRRYTFRVRAWNAVGSSAWSAWCDPVVTLTGVPDTPARPVVVEATITSLALVVAKPENAGKILSHLVFERRELRPGGVKSEWASPVSVAPPPGPPGLDCRVLIDHLHPDTVYQVRCAAANANGVSAWSLPSLRGRTLPARPPTAPADPRPAARFATFCDLVWTGADPRGAAVTGHLLHLKRLRRAHTHFPDRPADADGTLSHIDVGYLPRYRVDNLEPPPIAYIFRVAAINSVAQGPFSYWSLPFSCADPS</sequence>
<dbReference type="CDD" id="cd00200">
    <property type="entry name" value="WD40"/>
    <property type="match status" value="1"/>
</dbReference>
<comment type="caution">
    <text evidence="7">The sequence shown here is derived from an EMBL/GenBank/DDBJ whole genome shotgun (WGS) entry which is preliminary data.</text>
</comment>
<proteinExistence type="predicted"/>
<evidence type="ECO:0000259" key="6">
    <source>
        <dbReference type="PROSITE" id="PS50853"/>
    </source>
</evidence>
<dbReference type="PANTHER" id="PTHR22847">
    <property type="entry name" value="WD40 REPEAT PROTEIN"/>
    <property type="match status" value="1"/>
</dbReference>
<reference evidence="7" key="1">
    <citation type="submission" date="2023-01" db="EMBL/GenBank/DDBJ databases">
        <title>Metagenome sequencing of chrysophaentin producing Chrysophaeum taylorii.</title>
        <authorList>
            <person name="Davison J."/>
            <person name="Bewley C."/>
        </authorList>
    </citation>
    <scope>NUCLEOTIDE SEQUENCE</scope>
    <source>
        <strain evidence="7">NIES-1699</strain>
    </source>
</reference>
<evidence type="ECO:0000256" key="1">
    <source>
        <dbReference type="ARBA" id="ARBA00022574"/>
    </source>
</evidence>
<dbReference type="InterPro" id="IPR042307">
    <property type="entry name" value="Reeler_sf"/>
</dbReference>
<protein>
    <recommendedName>
        <fullName evidence="6">Fibronectin type-III domain-containing protein</fullName>
    </recommendedName>
</protein>
<dbReference type="SMART" id="SM00320">
    <property type="entry name" value="WD40"/>
    <property type="match status" value="7"/>
</dbReference>
<dbReference type="InterPro" id="IPR036116">
    <property type="entry name" value="FN3_sf"/>
</dbReference>
<feature type="domain" description="Fibronectin type-III" evidence="6">
    <location>
        <begin position="1427"/>
        <end position="1531"/>
    </location>
</feature>
<dbReference type="PROSITE" id="PS50853">
    <property type="entry name" value="FN3"/>
    <property type="match status" value="3"/>
</dbReference>
<dbReference type="InterPro" id="IPR036322">
    <property type="entry name" value="WD40_repeat_dom_sf"/>
</dbReference>
<evidence type="ECO:0000256" key="3">
    <source>
        <dbReference type="PROSITE-ProRule" id="PRU00221"/>
    </source>
</evidence>
<keyword evidence="4" id="KW-0175">Coiled coil</keyword>
<dbReference type="Pfam" id="PF02014">
    <property type="entry name" value="Reeler"/>
    <property type="match status" value="1"/>
</dbReference>
<dbReference type="CDD" id="cd00063">
    <property type="entry name" value="FN3"/>
    <property type="match status" value="5"/>
</dbReference>
<feature type="repeat" description="WD" evidence="3">
    <location>
        <begin position="187"/>
        <end position="218"/>
    </location>
</feature>
<dbReference type="InterPro" id="IPR013783">
    <property type="entry name" value="Ig-like_fold"/>
</dbReference>
<dbReference type="PROSITE" id="PS50082">
    <property type="entry name" value="WD_REPEATS_2"/>
    <property type="match status" value="6"/>
</dbReference>
<dbReference type="SMART" id="SM00060">
    <property type="entry name" value="FN3"/>
    <property type="match status" value="5"/>
</dbReference>
<feature type="repeat" description="WD" evidence="3">
    <location>
        <begin position="139"/>
        <end position="186"/>
    </location>
</feature>
<feature type="compositionally biased region" description="Low complexity" evidence="5">
    <location>
        <begin position="720"/>
        <end position="736"/>
    </location>
</feature>
<dbReference type="InterPro" id="IPR001680">
    <property type="entry name" value="WD40_rpt"/>
</dbReference>
<dbReference type="PROSITE" id="PS50294">
    <property type="entry name" value="WD_REPEATS_REGION"/>
    <property type="match status" value="5"/>
</dbReference>
<dbReference type="Gene3D" id="2.60.40.10">
    <property type="entry name" value="Immunoglobulins"/>
    <property type="match status" value="5"/>
</dbReference>
<accession>A0AAD7UF92</accession>
<dbReference type="PROSITE" id="PS00678">
    <property type="entry name" value="WD_REPEATS_1"/>
    <property type="match status" value="3"/>
</dbReference>
<dbReference type="InterPro" id="IPR002861">
    <property type="entry name" value="Reeler_dom"/>
</dbReference>
<name>A0AAD7UF92_9STRA</name>
<dbReference type="InterPro" id="IPR003961">
    <property type="entry name" value="FN3_dom"/>
</dbReference>
<feature type="domain" description="Fibronectin type-III" evidence="6">
    <location>
        <begin position="1038"/>
        <end position="1134"/>
    </location>
</feature>
<dbReference type="PRINTS" id="PR00320">
    <property type="entry name" value="GPROTEINBRPT"/>
</dbReference>
<evidence type="ECO:0000256" key="2">
    <source>
        <dbReference type="ARBA" id="ARBA00022737"/>
    </source>
</evidence>
<dbReference type="Gene3D" id="2.60.40.4060">
    <property type="entry name" value="Reeler domain"/>
    <property type="match status" value="1"/>
</dbReference>